<dbReference type="InterPro" id="IPR003594">
    <property type="entry name" value="HATPase_dom"/>
</dbReference>
<evidence type="ECO:0000259" key="17">
    <source>
        <dbReference type="PROSITE" id="PS50109"/>
    </source>
</evidence>
<accession>A0A4P9VQD5</accession>
<dbReference type="Gene3D" id="1.10.287.130">
    <property type="match status" value="1"/>
</dbReference>
<feature type="domain" description="Histidine kinase" evidence="17">
    <location>
        <begin position="404"/>
        <end position="617"/>
    </location>
</feature>
<feature type="transmembrane region" description="Helical" evidence="16">
    <location>
        <begin position="316"/>
        <end position="334"/>
    </location>
</feature>
<dbReference type="AlphaFoldDB" id="A0A4P9VQD5"/>
<dbReference type="Proteomes" id="UP000257039">
    <property type="component" value="Unassembled WGS sequence"/>
</dbReference>
<dbReference type="CDD" id="cd12914">
    <property type="entry name" value="PDC1_DGC_like"/>
    <property type="match status" value="1"/>
</dbReference>
<proteinExistence type="predicted"/>
<dbReference type="FunFam" id="1.10.287.130:FF:000049">
    <property type="entry name" value="C4-dicarboxylate transport sensor protein DctB"/>
    <property type="match status" value="1"/>
</dbReference>
<dbReference type="PROSITE" id="PS50109">
    <property type="entry name" value="HIS_KIN"/>
    <property type="match status" value="1"/>
</dbReference>
<keyword evidence="7" id="KW-0808">Transferase</keyword>
<dbReference type="PIRSF" id="PIRSF036431">
    <property type="entry name" value="STHK_DctB"/>
    <property type="match status" value="1"/>
</dbReference>
<dbReference type="GO" id="GO:0000155">
    <property type="term" value="F:phosphorelay sensor kinase activity"/>
    <property type="evidence" value="ECO:0007669"/>
    <property type="project" value="InterPro"/>
</dbReference>
<evidence type="ECO:0000256" key="13">
    <source>
        <dbReference type="ARBA" id="ARBA00023012"/>
    </source>
</evidence>
<evidence type="ECO:0000256" key="7">
    <source>
        <dbReference type="ARBA" id="ARBA00022679"/>
    </source>
</evidence>
<evidence type="ECO:0000256" key="6">
    <source>
        <dbReference type="ARBA" id="ARBA00022553"/>
    </source>
</evidence>
<feature type="transmembrane region" description="Helical" evidence="16">
    <location>
        <begin position="9"/>
        <end position="27"/>
    </location>
</feature>
<evidence type="ECO:0000256" key="8">
    <source>
        <dbReference type="ARBA" id="ARBA00022692"/>
    </source>
</evidence>
<dbReference type="InterPro" id="IPR017055">
    <property type="entry name" value="Sig_transdc_His_kinase_DctB"/>
</dbReference>
<dbReference type="EMBL" id="NDXW01000001">
    <property type="protein sequence ID" value="RDH45226.1"/>
    <property type="molecule type" value="Genomic_DNA"/>
</dbReference>
<evidence type="ECO:0000256" key="16">
    <source>
        <dbReference type="SAM" id="Phobius"/>
    </source>
</evidence>
<evidence type="ECO:0000256" key="2">
    <source>
        <dbReference type="ARBA" id="ARBA00004429"/>
    </source>
</evidence>
<keyword evidence="11" id="KW-0067">ATP-binding</keyword>
<evidence type="ECO:0000256" key="4">
    <source>
        <dbReference type="ARBA" id="ARBA00022475"/>
    </source>
</evidence>
<evidence type="ECO:0000256" key="9">
    <source>
        <dbReference type="ARBA" id="ARBA00022741"/>
    </source>
</evidence>
<dbReference type="FunFam" id="3.30.450.20:FF:000127">
    <property type="entry name" value="C4-dicarboxylate transport sensor protein"/>
    <property type="match status" value="1"/>
</dbReference>
<keyword evidence="8 16" id="KW-0812">Transmembrane</keyword>
<dbReference type="SUPFAM" id="SSF103190">
    <property type="entry name" value="Sensory domain-like"/>
    <property type="match status" value="1"/>
</dbReference>
<dbReference type="GO" id="GO:0005524">
    <property type="term" value="F:ATP binding"/>
    <property type="evidence" value="ECO:0007669"/>
    <property type="project" value="UniProtKB-KW"/>
</dbReference>
<dbReference type="InterPro" id="IPR004358">
    <property type="entry name" value="Sig_transdc_His_kin-like_C"/>
</dbReference>
<keyword evidence="19" id="KW-1185">Reference proteome</keyword>
<evidence type="ECO:0000256" key="11">
    <source>
        <dbReference type="ARBA" id="ARBA00022840"/>
    </source>
</evidence>
<name>A0A4P9VQD5_9GAMM</name>
<dbReference type="InterPro" id="IPR029151">
    <property type="entry name" value="Sensor-like_sf"/>
</dbReference>
<dbReference type="SMART" id="SM00387">
    <property type="entry name" value="HATPase_c"/>
    <property type="match status" value="1"/>
</dbReference>
<dbReference type="GO" id="GO:0005886">
    <property type="term" value="C:plasma membrane"/>
    <property type="evidence" value="ECO:0007669"/>
    <property type="project" value="UniProtKB-SubCell"/>
</dbReference>
<keyword evidence="10 18" id="KW-0418">Kinase</keyword>
<reference evidence="18 19" key="1">
    <citation type="submission" date="2017-04" db="EMBL/GenBank/DDBJ databases">
        <title>Draft genome sequence of Zooshikella ganghwensis VG4 isolated from Red Sea sediments.</title>
        <authorList>
            <person name="Rehman Z."/>
            <person name="Alam I."/>
            <person name="Kamau A."/>
            <person name="Bajic V."/>
            <person name="Leiknes T."/>
        </authorList>
    </citation>
    <scope>NUCLEOTIDE SEQUENCE [LARGE SCALE GENOMIC DNA]</scope>
    <source>
        <strain evidence="18 19">VG4</strain>
    </source>
</reference>
<dbReference type="PANTHER" id="PTHR43065:SF46">
    <property type="entry name" value="C4-DICARBOXYLATE TRANSPORT SENSOR PROTEIN DCTB"/>
    <property type="match status" value="1"/>
</dbReference>
<evidence type="ECO:0000256" key="5">
    <source>
        <dbReference type="ARBA" id="ARBA00022519"/>
    </source>
</evidence>
<evidence type="ECO:0000256" key="12">
    <source>
        <dbReference type="ARBA" id="ARBA00022989"/>
    </source>
</evidence>
<keyword evidence="12 16" id="KW-1133">Transmembrane helix</keyword>
<keyword evidence="4" id="KW-1003">Cell membrane</keyword>
<dbReference type="SMART" id="SM00388">
    <property type="entry name" value="HisKA"/>
    <property type="match status" value="1"/>
</dbReference>
<dbReference type="RefSeq" id="WP_094788219.1">
    <property type="nucleotide sequence ID" value="NZ_NDXW01000001.1"/>
</dbReference>
<dbReference type="Pfam" id="PF02743">
    <property type="entry name" value="dCache_1"/>
    <property type="match status" value="1"/>
</dbReference>
<dbReference type="EC" id="2.7.13.3" evidence="3"/>
<dbReference type="PANTHER" id="PTHR43065">
    <property type="entry name" value="SENSOR HISTIDINE KINASE"/>
    <property type="match status" value="1"/>
</dbReference>
<dbReference type="InterPro" id="IPR003661">
    <property type="entry name" value="HisK_dim/P_dom"/>
</dbReference>
<evidence type="ECO:0000313" key="19">
    <source>
        <dbReference type="Proteomes" id="UP000257039"/>
    </source>
</evidence>
<keyword evidence="9" id="KW-0547">Nucleotide-binding</keyword>
<keyword evidence="6" id="KW-0597">Phosphoprotein</keyword>
<dbReference type="Gene3D" id="3.30.450.20">
    <property type="entry name" value="PAS domain"/>
    <property type="match status" value="2"/>
</dbReference>
<evidence type="ECO:0000256" key="10">
    <source>
        <dbReference type="ARBA" id="ARBA00022777"/>
    </source>
</evidence>
<dbReference type="Pfam" id="PF02518">
    <property type="entry name" value="HATPase_c"/>
    <property type="match status" value="1"/>
</dbReference>
<dbReference type="CDD" id="cd00082">
    <property type="entry name" value="HisKA"/>
    <property type="match status" value="1"/>
</dbReference>
<evidence type="ECO:0000313" key="18">
    <source>
        <dbReference type="EMBL" id="RDH45226.1"/>
    </source>
</evidence>
<dbReference type="InterPro" id="IPR033479">
    <property type="entry name" value="dCache_1"/>
</dbReference>
<dbReference type="SUPFAM" id="SSF55874">
    <property type="entry name" value="ATPase domain of HSP90 chaperone/DNA topoisomerase II/histidine kinase"/>
    <property type="match status" value="1"/>
</dbReference>
<comment type="catalytic activity">
    <reaction evidence="1">
        <text>ATP + protein L-histidine = ADP + protein N-phospho-L-histidine.</text>
        <dbReference type="EC" id="2.7.13.3"/>
    </reaction>
</comment>
<evidence type="ECO:0000256" key="3">
    <source>
        <dbReference type="ARBA" id="ARBA00012438"/>
    </source>
</evidence>
<sequence>MKGLTSKVGWLWVLLTWAISLVAFLAWQETVVRQQVLAAFASDMQGELYRFRATLRGILSTYENLPEFLAQQPIVTEFLSNTRQQAESNSINHYLEQSNNVTGAADIYLLDPQGITIAASNWQRPQSFLGRNFNFRPYFQQAKQGNAGRYFALGTTSLQRGYYFSYPVFQQDKLLGIVVVKVDLANIEQSWQSAFSHGSAQLLVTDSMGVVFISSVKRWLFHSLGELSNVQQAQLQQEQRYAQRSIPSLVKQVTPVVDKFTPASPVLQKIQLVDSITETERHSSYLQHKLNMPKAGWELHIWYDWGEVQRRVNETLLVYGLISWVLLLVGLFIWQRYRTERQLRIARDRLEARVLMRTQDLMKTNQRLKREIEERQYTEAKLRQTQEELIQAAKLAVLGQMSASINHELNQPITAIKGLAENSIVFLEKQQSALVAANLQRINRACERMGYIVAQFKVFARKTPGELTLINLVTAIHSAIDLLKPQLEKQRISVISKLPANGLWIRGDCVWLEQVVVNLLTNAMHELISKTNGVIEVNLANFQDKVKLDVQDNGRGIPAHFLDKVFTPFYTTKSDRQGLGLGLAISQRIIESMGGSIKARNLAQGGAVFSVYLPAIDK</sequence>
<dbReference type="Pfam" id="PF00512">
    <property type="entry name" value="HisKA"/>
    <property type="match status" value="1"/>
</dbReference>
<dbReference type="SUPFAM" id="SSF47384">
    <property type="entry name" value="Homodimeric domain of signal transducing histidine kinase"/>
    <property type="match status" value="1"/>
</dbReference>
<dbReference type="InterPro" id="IPR036890">
    <property type="entry name" value="HATPase_C_sf"/>
</dbReference>
<dbReference type="InterPro" id="IPR036097">
    <property type="entry name" value="HisK_dim/P_sf"/>
</dbReference>
<evidence type="ECO:0000256" key="14">
    <source>
        <dbReference type="ARBA" id="ARBA00023136"/>
    </source>
</evidence>
<dbReference type="CDD" id="cd00075">
    <property type="entry name" value="HATPase"/>
    <property type="match status" value="1"/>
</dbReference>
<organism evidence="18 19">
    <name type="scientific">Zooshikella ganghwensis</name>
    <dbReference type="NCBI Taxonomy" id="202772"/>
    <lineage>
        <taxon>Bacteria</taxon>
        <taxon>Pseudomonadati</taxon>
        <taxon>Pseudomonadota</taxon>
        <taxon>Gammaproteobacteria</taxon>
        <taxon>Oceanospirillales</taxon>
        <taxon>Zooshikellaceae</taxon>
        <taxon>Zooshikella</taxon>
    </lineage>
</organism>
<evidence type="ECO:0000256" key="15">
    <source>
        <dbReference type="ARBA" id="ARBA00073143"/>
    </source>
</evidence>
<dbReference type="Gene3D" id="3.30.565.10">
    <property type="entry name" value="Histidine kinase-like ATPase, C-terminal domain"/>
    <property type="match status" value="1"/>
</dbReference>
<dbReference type="InterPro" id="IPR005467">
    <property type="entry name" value="His_kinase_dom"/>
</dbReference>
<keyword evidence="5" id="KW-0997">Cell inner membrane</keyword>
<dbReference type="PRINTS" id="PR00344">
    <property type="entry name" value="BCTRLSENSOR"/>
</dbReference>
<evidence type="ECO:0000256" key="1">
    <source>
        <dbReference type="ARBA" id="ARBA00000085"/>
    </source>
</evidence>
<protein>
    <recommendedName>
        <fullName evidence="15">C4-dicarboxylate transport sensor protein DctB</fullName>
        <ecNumber evidence="3">2.7.13.3</ecNumber>
    </recommendedName>
</protein>
<keyword evidence="14 16" id="KW-0472">Membrane</keyword>
<gene>
    <name evidence="18" type="ORF">B9G39_18240</name>
</gene>
<comment type="subcellular location">
    <subcellularLocation>
        <location evidence="2">Cell inner membrane</location>
        <topology evidence="2">Multi-pass membrane protein</topology>
    </subcellularLocation>
</comment>
<comment type="caution">
    <text evidence="18">The sequence shown here is derived from an EMBL/GenBank/DDBJ whole genome shotgun (WGS) entry which is preliminary data.</text>
</comment>
<keyword evidence="13" id="KW-0902">Two-component regulatory system</keyword>